<dbReference type="Gene3D" id="3.40.190.10">
    <property type="entry name" value="Periplasmic binding protein-like II"/>
    <property type="match status" value="2"/>
</dbReference>
<dbReference type="EMBL" id="FQZT01000027">
    <property type="protein sequence ID" value="SHJ94005.1"/>
    <property type="molecule type" value="Genomic_DNA"/>
</dbReference>
<proteinExistence type="predicted"/>
<gene>
    <name evidence="1" type="ORF">SAMN02745165_03585</name>
</gene>
<dbReference type="STRING" id="1122189.SAMN02745165_03585"/>
<dbReference type="Pfam" id="PF12974">
    <property type="entry name" value="Phosphonate-bd"/>
    <property type="match status" value="1"/>
</dbReference>
<sequence>MCSIKEQASATLGKHRTRVTGRMLTIVVLFLCSSLLLPSLALGNEVDDGHVYKDEILKVGFIETAFEGVSVKDKEAAFKVLANTIGQTYGYNIDVEFTYFADAAEFDELSKKVQPDVVIFESWTWLDLTDTEWLAPVFVSSDRGNVANRYLLVTNEKSNVESLHDVQGGSINIYFGTNSELGLNWLKHLACSQTGKQIEQIFANIGQSGDPMETILPVFFGKTDVAVIPEPKFELMSELNPQLNRLKKVAVSEPLVSGVTCLKKEGWPSETFHQHVFEALRDLHLSPAGKQILTLFKMDQEELFKPEYLDSVRRLKNSFSCGS</sequence>
<dbReference type="OrthoDB" id="5343002at2"/>
<dbReference type="SUPFAM" id="SSF53850">
    <property type="entry name" value="Periplasmic binding protein-like II"/>
    <property type="match status" value="1"/>
</dbReference>
<reference evidence="1 2" key="1">
    <citation type="submission" date="2016-11" db="EMBL/GenBank/DDBJ databases">
        <authorList>
            <person name="Jaros S."/>
            <person name="Januszkiewicz K."/>
            <person name="Wedrychowicz H."/>
        </authorList>
    </citation>
    <scope>NUCLEOTIDE SEQUENCE [LARGE SCALE GENOMIC DNA]</scope>
    <source>
        <strain evidence="1 2">DSM 5091</strain>
    </source>
</reference>
<dbReference type="RefSeq" id="WP_072910094.1">
    <property type="nucleotide sequence ID" value="NZ_FQZT01000027.1"/>
</dbReference>
<name>A0A1M6NE63_MALRU</name>
<organism evidence="1 2">
    <name type="scientific">Malonomonas rubra DSM 5091</name>
    <dbReference type="NCBI Taxonomy" id="1122189"/>
    <lineage>
        <taxon>Bacteria</taxon>
        <taxon>Pseudomonadati</taxon>
        <taxon>Thermodesulfobacteriota</taxon>
        <taxon>Desulfuromonadia</taxon>
        <taxon>Desulfuromonadales</taxon>
        <taxon>Geopsychrobacteraceae</taxon>
        <taxon>Malonomonas</taxon>
    </lineage>
</organism>
<dbReference type="Proteomes" id="UP000184171">
    <property type="component" value="Unassembled WGS sequence"/>
</dbReference>
<dbReference type="AlphaFoldDB" id="A0A1M6NE63"/>
<keyword evidence="2" id="KW-1185">Reference proteome</keyword>
<protein>
    <submittedName>
        <fullName evidence="1">Phosphonate transport system substrate-binding protein</fullName>
    </submittedName>
</protein>
<evidence type="ECO:0000313" key="1">
    <source>
        <dbReference type="EMBL" id="SHJ94005.1"/>
    </source>
</evidence>
<accession>A0A1M6NE63</accession>
<evidence type="ECO:0000313" key="2">
    <source>
        <dbReference type="Proteomes" id="UP000184171"/>
    </source>
</evidence>